<dbReference type="Proteomes" id="UP000281431">
    <property type="component" value="Unassembled WGS sequence"/>
</dbReference>
<accession>A0A3N6M0F8</accession>
<dbReference type="OrthoDB" id="197841at2157"/>
<evidence type="ECO:0000256" key="1">
    <source>
        <dbReference type="SAM" id="MobiDB-lite"/>
    </source>
</evidence>
<evidence type="ECO:0000313" key="2">
    <source>
        <dbReference type="EMBL" id="RQG93754.1"/>
    </source>
</evidence>
<sequence>MTDAGLSPTRQVPAAAAVIEISDQPVTDLWSELFDHADVVDAFVRAVRELAHGQTVPELYDDLEERGVPYWIRSRIRDVALGDRREAWRLGAEIVPTLGQGHSTVEDVVATAKLFDALEGEPPTIAFVVDREFEQLERRKRVKICRLIAALSQGLDVRFVATGVTQAFVQCEHRDQLPGVSDWRHTDRTDGPLADVVDAAVTDLDPDGRDVATLRRLADEDSEALSYSQLYGEFPEVDGSRVRQTILSLERADLVSTFDPKNNRKVELLEAGRRVLDVLDAEIGRQSELSDCVSDSGKSSPQCRVTPRTGGGGEDGARPFDVGWMSRHNHAAAAACATAGSVAVTDGQLPAGDGRTHEVSYDRNADEAVVAVQASEPLPYTVSTAVALATPWFLDDILPPSRVLAIDEPPAILRAGRCIGALSDEALADPQILRDELVDWGQRIQDLTVDLRNGNYDDRDAFRSAIMRLAHGLTGSIVHLLDAAGIDLVREIRVPSGADRDDLEELAITVAISAAIQSRYTDAKDDAYNVYRQLFESRSEKRSAAFTPTVDAHNPMGRLIGSIVVRGPDAHRLREPLEAALGSPDDLHEDAPEVAVRVPVTEPDRSAIAAVANRILLPKRIRPTDVGVTLCHAFVPDPFAAARALEQLASEDEPRDLRVDELRYAFATLPTTSILPELPPSAGAIVKALLEADRPLSQSELADRADVSTRTVRNHETMLVSLGVLDGEDGYRLTLSFQTPEERREALVPPLVESGDLLDAADGLLLEYLPPKRYGDPDDPLGRVLFWPPDPWLLEDHDELGPWFDLGVRLVDVDRPSPTEETVVTMGPTVEQQPLSLGGSTEVAG</sequence>
<reference evidence="2 3" key="1">
    <citation type="submission" date="2018-10" db="EMBL/GenBank/DDBJ databases">
        <title>Natrarchaeobius chitinivorans gen. nov., sp. nov., and Natrarchaeobius haloalkaliphilus sp. nov., alkaliphilic, chitin-utilizing haloarchaea from hypersaline alkaline lakes.</title>
        <authorList>
            <person name="Sorokin D.Y."/>
            <person name="Elcheninov A.G."/>
            <person name="Kostrikina N.A."/>
            <person name="Bale N.J."/>
            <person name="Sinninghe Damste J.S."/>
            <person name="Khijniak T.V."/>
            <person name="Kublanov I.V."/>
            <person name="Toshchakov S.V."/>
        </authorList>
    </citation>
    <scope>NUCLEOTIDE SEQUENCE [LARGE SCALE GENOMIC DNA]</scope>
    <source>
        <strain evidence="2 3">AArcht7</strain>
    </source>
</reference>
<dbReference type="InterPro" id="IPR036390">
    <property type="entry name" value="WH_DNA-bd_sf"/>
</dbReference>
<protein>
    <submittedName>
        <fullName evidence="2">Helix-turn-helix domain-containing protein</fullName>
    </submittedName>
</protein>
<dbReference type="EMBL" id="REFZ01000069">
    <property type="protein sequence ID" value="RQG93754.1"/>
    <property type="molecule type" value="Genomic_DNA"/>
</dbReference>
<comment type="caution">
    <text evidence="2">The sequence shown here is derived from an EMBL/GenBank/DDBJ whole genome shotgun (WGS) entry which is preliminary data.</text>
</comment>
<name>A0A3N6M0F8_NATCH</name>
<proteinExistence type="predicted"/>
<dbReference type="InterPro" id="IPR036388">
    <property type="entry name" value="WH-like_DNA-bd_sf"/>
</dbReference>
<dbReference type="Gene3D" id="1.10.10.10">
    <property type="entry name" value="Winged helix-like DNA-binding domain superfamily/Winged helix DNA-binding domain"/>
    <property type="match status" value="1"/>
</dbReference>
<evidence type="ECO:0000313" key="3">
    <source>
        <dbReference type="Proteomes" id="UP000281431"/>
    </source>
</evidence>
<organism evidence="2 3">
    <name type="scientific">Natrarchaeobius chitinivorans</name>
    <dbReference type="NCBI Taxonomy" id="1679083"/>
    <lineage>
        <taxon>Archaea</taxon>
        <taxon>Methanobacteriati</taxon>
        <taxon>Methanobacteriota</taxon>
        <taxon>Stenosarchaea group</taxon>
        <taxon>Halobacteria</taxon>
        <taxon>Halobacteriales</taxon>
        <taxon>Natrialbaceae</taxon>
        <taxon>Natrarchaeobius</taxon>
    </lineage>
</organism>
<feature type="region of interest" description="Disordered" evidence="1">
    <location>
        <begin position="290"/>
        <end position="321"/>
    </location>
</feature>
<keyword evidence="3" id="KW-1185">Reference proteome</keyword>
<gene>
    <name evidence="2" type="ORF">EA472_22760</name>
</gene>
<dbReference type="SUPFAM" id="SSF46785">
    <property type="entry name" value="Winged helix' DNA-binding domain"/>
    <property type="match status" value="1"/>
</dbReference>
<dbReference type="AlphaFoldDB" id="A0A3N6M0F8"/>